<dbReference type="RefSeq" id="WP_409124219.1">
    <property type="nucleotide sequence ID" value="NZ_JBJVNI010000028.1"/>
</dbReference>
<keyword evidence="2" id="KW-1133">Transmembrane helix</keyword>
<protein>
    <recommendedName>
        <fullName evidence="5">DUF11 domain-containing protein</fullName>
    </recommendedName>
</protein>
<dbReference type="Gene3D" id="2.60.40.10">
    <property type="entry name" value="Immunoglobulins"/>
    <property type="match status" value="1"/>
</dbReference>
<feature type="transmembrane region" description="Helical" evidence="2">
    <location>
        <begin position="292"/>
        <end position="313"/>
    </location>
</feature>
<evidence type="ECO:0000313" key="3">
    <source>
        <dbReference type="EMBL" id="MFM9614660.1"/>
    </source>
</evidence>
<keyword evidence="4" id="KW-1185">Reference proteome</keyword>
<keyword evidence="2" id="KW-0472">Membrane</keyword>
<comment type="caution">
    <text evidence="3">The sequence shown here is derived from an EMBL/GenBank/DDBJ whole genome shotgun (WGS) entry which is preliminary data.</text>
</comment>
<evidence type="ECO:0000256" key="1">
    <source>
        <dbReference type="SAM" id="MobiDB-lite"/>
    </source>
</evidence>
<dbReference type="Proteomes" id="UP001631957">
    <property type="component" value="Unassembled WGS sequence"/>
</dbReference>
<evidence type="ECO:0000313" key="4">
    <source>
        <dbReference type="Proteomes" id="UP001631957"/>
    </source>
</evidence>
<reference evidence="3 4" key="1">
    <citation type="submission" date="2024-12" db="EMBL/GenBank/DDBJ databases">
        <title>Forecasting of Potato common scab and diversities of Pathogenic streptomyces spp. in china.</title>
        <authorList>
            <person name="Handique U."/>
            <person name="Wu J."/>
        </authorList>
    </citation>
    <scope>NUCLEOTIDE SEQUENCE [LARGE SCALE GENOMIC DNA]</scope>
    <source>
        <strain evidence="3 4">ZRIMU1530</strain>
    </source>
</reference>
<sequence length="328" mass="33996">MWPDIGTVWAGESFGIWAIAENLFDTTPKLALKLTLPEGVTYEGNTSGQTNGTCTPSGARVLTCLADDGNTQQVMAKIKVRADAGLPPMTGLKFTASADIGDAADPNPSNDRDDWTITVMEKADVGVEWSTVPSGPVAAGTDVRTVFTVTNHGPGVSRSGTVKFYPGFDYWPTAMPGYPPCWVDPGVIICDRMEDLAPGESFSYAFTWKFPKKAAGTTYRVRGELYTASRHDPVAANDQAEAVFKIVKAGGSGGPTPSDSATPSVRPTPVPAPSVAGGGGSLASTGAGGLGAAGWGAVGLVGVGAVLFGAVGTRARRRVLEERVRGDN</sequence>
<proteinExistence type="predicted"/>
<organism evidence="3 4">
    <name type="scientific">Streptomyces niveiscabiei</name>
    <dbReference type="NCBI Taxonomy" id="164115"/>
    <lineage>
        <taxon>Bacteria</taxon>
        <taxon>Bacillati</taxon>
        <taxon>Actinomycetota</taxon>
        <taxon>Actinomycetes</taxon>
        <taxon>Kitasatosporales</taxon>
        <taxon>Streptomycetaceae</taxon>
        <taxon>Streptomyces</taxon>
    </lineage>
</organism>
<feature type="region of interest" description="Disordered" evidence="1">
    <location>
        <begin position="248"/>
        <end position="277"/>
    </location>
</feature>
<dbReference type="EMBL" id="JBJVNI010000028">
    <property type="protein sequence ID" value="MFM9614660.1"/>
    <property type="molecule type" value="Genomic_DNA"/>
</dbReference>
<gene>
    <name evidence="3" type="ORF">ACKI18_39010</name>
</gene>
<keyword evidence="2" id="KW-0812">Transmembrane</keyword>
<name>A0ABW9I2S9_9ACTN</name>
<evidence type="ECO:0008006" key="5">
    <source>
        <dbReference type="Google" id="ProtNLM"/>
    </source>
</evidence>
<dbReference type="InterPro" id="IPR013783">
    <property type="entry name" value="Ig-like_fold"/>
</dbReference>
<feature type="compositionally biased region" description="Polar residues" evidence="1">
    <location>
        <begin position="255"/>
        <end position="265"/>
    </location>
</feature>
<accession>A0ABW9I2S9</accession>
<evidence type="ECO:0000256" key="2">
    <source>
        <dbReference type="SAM" id="Phobius"/>
    </source>
</evidence>